<feature type="region of interest" description="Disordered" evidence="1">
    <location>
        <begin position="48"/>
        <end position="87"/>
    </location>
</feature>
<organism evidence="2 3">
    <name type="scientific">Vitrella brassicaformis (strain CCMP3155)</name>
    <dbReference type="NCBI Taxonomy" id="1169540"/>
    <lineage>
        <taxon>Eukaryota</taxon>
        <taxon>Sar</taxon>
        <taxon>Alveolata</taxon>
        <taxon>Colpodellida</taxon>
        <taxon>Vitrellaceae</taxon>
        <taxon>Vitrella</taxon>
    </lineage>
</organism>
<evidence type="ECO:0000313" key="2">
    <source>
        <dbReference type="EMBL" id="CEM07674.1"/>
    </source>
</evidence>
<dbReference type="AlphaFoldDB" id="A0A0G4F5C4"/>
<dbReference type="InParanoid" id="A0A0G4F5C4"/>
<feature type="compositionally biased region" description="Basic and acidic residues" evidence="1">
    <location>
        <begin position="395"/>
        <end position="406"/>
    </location>
</feature>
<evidence type="ECO:0000313" key="3">
    <source>
        <dbReference type="Proteomes" id="UP000041254"/>
    </source>
</evidence>
<dbReference type="EMBL" id="CDMY01000376">
    <property type="protein sequence ID" value="CEM07674.1"/>
    <property type="molecule type" value="Genomic_DNA"/>
</dbReference>
<dbReference type="VEuPathDB" id="CryptoDB:Vbra_14551"/>
<feature type="region of interest" description="Disordered" evidence="1">
    <location>
        <begin position="283"/>
        <end position="307"/>
    </location>
</feature>
<reference evidence="2 3" key="1">
    <citation type="submission" date="2014-11" db="EMBL/GenBank/DDBJ databases">
        <authorList>
            <person name="Zhu J."/>
            <person name="Qi W."/>
            <person name="Song R."/>
        </authorList>
    </citation>
    <scope>NUCLEOTIDE SEQUENCE [LARGE SCALE GENOMIC DNA]</scope>
</reference>
<name>A0A0G4F5C4_VITBC</name>
<gene>
    <name evidence="2" type="ORF">Vbra_14551</name>
</gene>
<sequence>MKRGRYSGRDLLRTAPHCRTGNAKVAFARIIQQQGRYHRFFSSASSASPAMADEQAVGASPTEEAAGHERGDEAGSEGAASDAVAEPKQNKRLLSWAKRRADSWLQKGWLLQMPEMLVDWYQKVRADEAAAKSERLRKRARGALEKAMKTHGEAEPANLLQWYEIHRERVRKQNIITKARRIRKRRALQLWLDNVKLSEAKNEAADKGVDTDDWSDQQFIDWCLGERRAAYDEKQRKRMLSTARRVLRRRFDSGEVDLDPEEAAEEQMLAWYREDKRQKLLQRATSAGRRVSKKCEKDGTDPPIDMSNALDDDVLQWYNTVVRHKEDLLIIEADRLVRQEEEEHQHHQHQHQHEPAASEEEHQHASQPTHTQPLHQERAPVSLNDQPKDIWVGEEVLRSDDGDKSARQPAEQDNGGVQMQARH</sequence>
<feature type="compositionally biased region" description="Basic and acidic residues" evidence="1">
    <location>
        <begin position="340"/>
        <end position="364"/>
    </location>
</feature>
<feature type="region of interest" description="Disordered" evidence="1">
    <location>
        <begin position="340"/>
        <end position="423"/>
    </location>
</feature>
<keyword evidence="3" id="KW-1185">Reference proteome</keyword>
<proteinExistence type="predicted"/>
<evidence type="ECO:0000256" key="1">
    <source>
        <dbReference type="SAM" id="MobiDB-lite"/>
    </source>
</evidence>
<dbReference type="Proteomes" id="UP000041254">
    <property type="component" value="Unassembled WGS sequence"/>
</dbReference>
<protein>
    <submittedName>
        <fullName evidence="2">Uncharacterized protein</fullName>
    </submittedName>
</protein>
<accession>A0A0G4F5C4</accession>